<accession>A0A1M6QTV1</accession>
<dbReference type="EMBL" id="LT670844">
    <property type="protein sequence ID" value="SHK23654.1"/>
    <property type="molecule type" value="Genomic_DNA"/>
</dbReference>
<dbReference type="OrthoDB" id="122884at2"/>
<dbReference type="Proteomes" id="UP000189935">
    <property type="component" value="Chromosome I"/>
</dbReference>
<protein>
    <submittedName>
        <fullName evidence="1">Uncharacterized protein</fullName>
    </submittedName>
</protein>
<reference evidence="1 2" key="1">
    <citation type="submission" date="2016-11" db="EMBL/GenBank/DDBJ databases">
        <authorList>
            <person name="Jaros S."/>
            <person name="Januszkiewicz K."/>
            <person name="Wedrychowicz H."/>
        </authorList>
    </citation>
    <scope>NUCLEOTIDE SEQUENCE [LARGE SCALE GENOMIC DNA]</scope>
    <source>
        <strain evidence="1 2">GAS499</strain>
    </source>
</reference>
<dbReference type="AlphaFoldDB" id="A0A1M6QTV1"/>
<name>A0A1M6QTV1_9BRAD</name>
<evidence type="ECO:0000313" key="2">
    <source>
        <dbReference type="Proteomes" id="UP000189935"/>
    </source>
</evidence>
<sequence length="77" mass="8862">MSSEHPELDELQAAYKNAVEAWISSIRKEEALASVNHTVAEVDEWEKAHFEEDEMRSTVKAAKENYEDALRAKFFGF</sequence>
<evidence type="ECO:0000313" key="1">
    <source>
        <dbReference type="EMBL" id="SHK23654.1"/>
    </source>
</evidence>
<dbReference type="RefSeq" id="WP_079538688.1">
    <property type="nucleotide sequence ID" value="NZ_LT670844.1"/>
</dbReference>
<organism evidence="1 2">
    <name type="scientific">Bradyrhizobium lablabi</name>
    <dbReference type="NCBI Taxonomy" id="722472"/>
    <lineage>
        <taxon>Bacteria</taxon>
        <taxon>Pseudomonadati</taxon>
        <taxon>Pseudomonadota</taxon>
        <taxon>Alphaproteobacteria</taxon>
        <taxon>Hyphomicrobiales</taxon>
        <taxon>Nitrobacteraceae</taxon>
        <taxon>Bradyrhizobium</taxon>
    </lineage>
</organism>
<gene>
    <name evidence="1" type="ORF">SAMN05444159_2785</name>
</gene>
<proteinExistence type="predicted"/>